<dbReference type="EMBL" id="DF968236">
    <property type="protein sequence ID" value="GAP47512.1"/>
    <property type="molecule type" value="Genomic_DNA"/>
</dbReference>
<protein>
    <submittedName>
        <fullName evidence="1">Tat pathway signal sequence domain protein</fullName>
    </submittedName>
</protein>
<reference evidence="1" key="1">
    <citation type="journal article" date="2015" name="Genome Announc.">
        <title>Draft Genome Sequence of Thiostrepton-Producing Streptomyces azureus ATCC 14921.</title>
        <authorList>
            <person name="Sakihara K."/>
            <person name="Maeda J."/>
            <person name="Tashiro K."/>
            <person name="Fujino Y."/>
            <person name="Kuhara S."/>
            <person name="Ohshima T."/>
            <person name="Ogata S."/>
            <person name="Doi K."/>
        </authorList>
    </citation>
    <scope>NUCLEOTIDE SEQUENCE [LARGE SCALE GENOMIC DNA]</scope>
    <source>
        <strain evidence="1">ATCC14921</strain>
    </source>
</reference>
<organism evidence="1 2">
    <name type="scientific">Streptomyces azureus</name>
    <dbReference type="NCBI Taxonomy" id="146537"/>
    <lineage>
        <taxon>Bacteria</taxon>
        <taxon>Bacillati</taxon>
        <taxon>Actinomycetota</taxon>
        <taxon>Actinomycetes</taxon>
        <taxon>Kitasatosporales</taxon>
        <taxon>Streptomycetaceae</taxon>
        <taxon>Streptomyces</taxon>
    </lineage>
</organism>
<accession>A0A0K8PHZ5</accession>
<gene>
    <name evidence="1" type="ORF">SAZU_2249</name>
</gene>
<dbReference type="AlphaFoldDB" id="A0A0K8PHZ5"/>
<evidence type="ECO:0000313" key="2">
    <source>
        <dbReference type="Proteomes" id="UP000053859"/>
    </source>
</evidence>
<name>A0A0K8PHZ5_STRAJ</name>
<dbReference type="PATRIC" id="fig|146537.3.peg.2369"/>
<evidence type="ECO:0000313" key="1">
    <source>
        <dbReference type="EMBL" id="GAP47512.1"/>
    </source>
</evidence>
<proteinExistence type="predicted"/>
<sequence length="100" mass="10577">MPERLPCVVERALDRPEARCFVGVLDCGSGREAGDRVETGAEGRVDQGTCPVMSPCCWGSEPASMEIGGETVTVCHEEVAASPAFSARNQHLAGDVPDRC</sequence>
<dbReference type="Proteomes" id="UP000053859">
    <property type="component" value="Unassembled WGS sequence"/>
</dbReference>
<dbReference type="OrthoDB" id="581140at2"/>
<keyword evidence="2" id="KW-1185">Reference proteome</keyword>